<dbReference type="AlphaFoldDB" id="A0A2T3YS72"/>
<keyword evidence="3" id="KW-1185">Reference proteome</keyword>
<protein>
    <submittedName>
        <fullName evidence="2">Uncharacterized protein</fullName>
    </submittedName>
</protein>
<reference evidence="2 3" key="1">
    <citation type="submission" date="2016-07" db="EMBL/GenBank/DDBJ databases">
        <title>Multiple horizontal gene transfer events from other fungi enriched the ability of initially mycotrophic Trichoderma (Ascomycota) to feed on dead plant biomass.</title>
        <authorList>
            <consortium name="DOE Joint Genome Institute"/>
            <person name="Aerts A."/>
            <person name="Atanasova L."/>
            <person name="Chenthamara K."/>
            <person name="Zhang J."/>
            <person name="Grujic M."/>
            <person name="Henrissat B."/>
            <person name="Kuo A."/>
            <person name="Salamov A."/>
            <person name="Lipzen A."/>
            <person name="Labutti K."/>
            <person name="Barry K."/>
            <person name="Miao Y."/>
            <person name="Rahimi M.J."/>
            <person name="Shen Q."/>
            <person name="Grigoriev I.V."/>
            <person name="Kubicek C.P."/>
            <person name="Druzhinina I.S."/>
        </authorList>
    </citation>
    <scope>NUCLEOTIDE SEQUENCE [LARGE SCALE GENOMIC DNA]</scope>
    <source>
        <strain evidence="2 3">CBS 433.97</strain>
    </source>
</reference>
<name>A0A2T3YS72_TRIA4</name>
<evidence type="ECO:0000313" key="3">
    <source>
        <dbReference type="Proteomes" id="UP000240493"/>
    </source>
</evidence>
<gene>
    <name evidence="2" type="ORF">M441DRAFT_330251</name>
</gene>
<proteinExistence type="predicted"/>
<feature type="transmembrane region" description="Helical" evidence="1">
    <location>
        <begin position="20"/>
        <end position="36"/>
    </location>
</feature>
<organism evidence="2 3">
    <name type="scientific">Trichoderma asperellum (strain ATCC 204424 / CBS 433.97 / NBRC 101777)</name>
    <dbReference type="NCBI Taxonomy" id="1042311"/>
    <lineage>
        <taxon>Eukaryota</taxon>
        <taxon>Fungi</taxon>
        <taxon>Dikarya</taxon>
        <taxon>Ascomycota</taxon>
        <taxon>Pezizomycotina</taxon>
        <taxon>Sordariomycetes</taxon>
        <taxon>Hypocreomycetidae</taxon>
        <taxon>Hypocreales</taxon>
        <taxon>Hypocreaceae</taxon>
        <taxon>Trichoderma</taxon>
    </lineage>
</organism>
<keyword evidence="1" id="KW-0472">Membrane</keyword>
<keyword evidence="1" id="KW-1133">Transmembrane helix</keyword>
<sequence length="67" mass="7670">MPRTRRRRKCRSPLQRHIKLGNFAVSCAGTFFSLFLPHGIFTILNIAAALDYTLVWLSANRMIHRGA</sequence>
<accession>A0A2T3YS72</accession>
<evidence type="ECO:0000256" key="1">
    <source>
        <dbReference type="SAM" id="Phobius"/>
    </source>
</evidence>
<keyword evidence="1" id="KW-0812">Transmembrane</keyword>
<dbReference type="Proteomes" id="UP000240493">
    <property type="component" value="Unassembled WGS sequence"/>
</dbReference>
<dbReference type="EMBL" id="KZ679276">
    <property type="protein sequence ID" value="PTB35364.1"/>
    <property type="molecule type" value="Genomic_DNA"/>
</dbReference>
<evidence type="ECO:0000313" key="2">
    <source>
        <dbReference type="EMBL" id="PTB35364.1"/>
    </source>
</evidence>